<evidence type="ECO:0000313" key="5">
    <source>
        <dbReference type="Proteomes" id="UP000075809"/>
    </source>
</evidence>
<keyword evidence="2" id="KW-0479">Metal-binding</keyword>
<feature type="domain" description="DDE Tnp4" evidence="3">
    <location>
        <begin position="22"/>
        <end position="101"/>
    </location>
</feature>
<name>A0A151XGX7_9HYME</name>
<dbReference type="GO" id="GO:0046872">
    <property type="term" value="F:metal ion binding"/>
    <property type="evidence" value="ECO:0007669"/>
    <property type="project" value="UniProtKB-KW"/>
</dbReference>
<reference evidence="4 5" key="1">
    <citation type="submission" date="2015-09" db="EMBL/GenBank/DDBJ databases">
        <title>Trachymyrmex zeteki WGS genome.</title>
        <authorList>
            <person name="Nygaard S."/>
            <person name="Hu H."/>
            <person name="Boomsma J."/>
            <person name="Zhang G."/>
        </authorList>
    </citation>
    <scope>NUCLEOTIDE SEQUENCE [LARGE SCALE GENOMIC DNA]</scope>
    <source>
        <strain evidence="4">Tzet28-1</strain>
        <tissue evidence="4">Whole body</tissue>
    </source>
</reference>
<dbReference type="InterPro" id="IPR027806">
    <property type="entry name" value="HARBI1_dom"/>
</dbReference>
<evidence type="ECO:0000256" key="1">
    <source>
        <dbReference type="ARBA" id="ARBA00001968"/>
    </source>
</evidence>
<evidence type="ECO:0000256" key="2">
    <source>
        <dbReference type="ARBA" id="ARBA00022723"/>
    </source>
</evidence>
<gene>
    <name evidence="4" type="ORF">ALC60_01416</name>
</gene>
<dbReference type="AlphaFoldDB" id="A0A151XGX7"/>
<evidence type="ECO:0000259" key="3">
    <source>
        <dbReference type="Pfam" id="PF13359"/>
    </source>
</evidence>
<evidence type="ECO:0000313" key="4">
    <source>
        <dbReference type="EMBL" id="KYQ59561.1"/>
    </source>
</evidence>
<organism evidence="4 5">
    <name type="scientific">Mycetomoellerius zeteki</name>
    <dbReference type="NCBI Taxonomy" id="64791"/>
    <lineage>
        <taxon>Eukaryota</taxon>
        <taxon>Metazoa</taxon>
        <taxon>Ecdysozoa</taxon>
        <taxon>Arthropoda</taxon>
        <taxon>Hexapoda</taxon>
        <taxon>Insecta</taxon>
        <taxon>Pterygota</taxon>
        <taxon>Neoptera</taxon>
        <taxon>Endopterygota</taxon>
        <taxon>Hymenoptera</taxon>
        <taxon>Apocrita</taxon>
        <taxon>Aculeata</taxon>
        <taxon>Formicoidea</taxon>
        <taxon>Formicidae</taxon>
        <taxon>Myrmicinae</taxon>
        <taxon>Mycetomoellerius</taxon>
    </lineage>
</organism>
<accession>A0A151XGX7</accession>
<proteinExistence type="predicted"/>
<sequence length="127" mass="14914">MAGYKKKDDNKATMLVGSTYEQATKCSRIFIGDEAFPLSIHMTRPYPRKKLTDDMRIFNYRLSRARRTIENVFSILTARWHILHKPLCMSITNCENLVKAFICPQLYYDCGRTGKYEQSLVLYNKFN</sequence>
<keyword evidence="5" id="KW-1185">Reference proteome</keyword>
<protein>
    <recommendedName>
        <fullName evidence="3">DDE Tnp4 domain-containing protein</fullName>
    </recommendedName>
</protein>
<dbReference type="EMBL" id="KQ982163">
    <property type="protein sequence ID" value="KYQ59561.1"/>
    <property type="molecule type" value="Genomic_DNA"/>
</dbReference>
<dbReference type="Pfam" id="PF13359">
    <property type="entry name" value="DDE_Tnp_4"/>
    <property type="match status" value="1"/>
</dbReference>
<dbReference type="STRING" id="64791.A0A151XGX7"/>
<dbReference type="Proteomes" id="UP000075809">
    <property type="component" value="Unassembled WGS sequence"/>
</dbReference>
<comment type="cofactor">
    <cofactor evidence="1">
        <name>a divalent metal cation</name>
        <dbReference type="ChEBI" id="CHEBI:60240"/>
    </cofactor>
</comment>